<accession>A0ABS6Q008</accession>
<protein>
    <submittedName>
        <fullName evidence="2">2Fe-2S iron-sulfur cluster binding domain-containing protein</fullName>
    </submittedName>
</protein>
<dbReference type="Proteomes" id="UP000886900">
    <property type="component" value="Unassembled WGS sequence"/>
</dbReference>
<dbReference type="PROSITE" id="PS51085">
    <property type="entry name" value="2FE2S_FER_2"/>
    <property type="match status" value="1"/>
</dbReference>
<keyword evidence="3" id="KW-1185">Reference proteome</keyword>
<dbReference type="RefSeq" id="WP_217857996.1">
    <property type="nucleotide sequence ID" value="NZ_JAHSTV010000011.1"/>
</dbReference>
<organism evidence="2 3">
    <name type="scientific">Pseudomonas farris</name>
    <dbReference type="NCBI Taxonomy" id="2841207"/>
    <lineage>
        <taxon>Bacteria</taxon>
        <taxon>Pseudomonadati</taxon>
        <taxon>Pseudomonadota</taxon>
        <taxon>Gammaproteobacteria</taxon>
        <taxon>Pseudomonadales</taxon>
        <taxon>Pseudomonadaceae</taxon>
        <taxon>Pseudomonas</taxon>
    </lineage>
</organism>
<dbReference type="CDD" id="cd00207">
    <property type="entry name" value="fer2"/>
    <property type="match status" value="1"/>
</dbReference>
<dbReference type="Pfam" id="PF00111">
    <property type="entry name" value="Fer2"/>
    <property type="match status" value="1"/>
</dbReference>
<dbReference type="InterPro" id="IPR001041">
    <property type="entry name" value="2Fe-2S_ferredoxin-type"/>
</dbReference>
<reference evidence="2" key="1">
    <citation type="submission" date="2021-06" db="EMBL/GenBank/DDBJ databases">
        <title>Updating the genus Pseudomonas: Description of 43 new species and partition of the Pseudomonas putida group.</title>
        <authorList>
            <person name="Girard L."/>
            <person name="Lood C."/>
            <person name="Vandamme P."/>
            <person name="Rokni-Zadeh H."/>
            <person name="Van Noort V."/>
            <person name="Hofte M."/>
            <person name="Lavigne R."/>
            <person name="De Mot R."/>
        </authorList>
    </citation>
    <scope>NUCLEOTIDE SEQUENCE</scope>
    <source>
        <strain evidence="2">SWRI79</strain>
    </source>
</reference>
<evidence type="ECO:0000259" key="1">
    <source>
        <dbReference type="PROSITE" id="PS51085"/>
    </source>
</evidence>
<dbReference type="EMBL" id="JAHSTV010000011">
    <property type="protein sequence ID" value="MBV4466062.1"/>
    <property type="molecule type" value="Genomic_DNA"/>
</dbReference>
<evidence type="ECO:0000313" key="2">
    <source>
        <dbReference type="EMBL" id="MBV4466062.1"/>
    </source>
</evidence>
<dbReference type="PROSITE" id="PS00197">
    <property type="entry name" value="2FE2S_FER_1"/>
    <property type="match status" value="1"/>
</dbReference>
<feature type="domain" description="2Fe-2S ferredoxin-type" evidence="1">
    <location>
        <begin position="4"/>
        <end position="92"/>
    </location>
</feature>
<sequence length="92" mass="10254">MSKDNFTLTFSGSREPVTQSAYALVDACEKLGIIRTRCRQGKCGACQIRIISGDYEEIAPMLALTEKEIRNNAILPCVLVPLSDIEVEAWYK</sequence>
<dbReference type="InterPro" id="IPR006058">
    <property type="entry name" value="2Fe2S_fd_BS"/>
</dbReference>
<comment type="caution">
    <text evidence="2">The sequence shown here is derived from an EMBL/GenBank/DDBJ whole genome shotgun (WGS) entry which is preliminary data.</text>
</comment>
<evidence type="ECO:0000313" key="3">
    <source>
        <dbReference type="Proteomes" id="UP000886900"/>
    </source>
</evidence>
<proteinExistence type="predicted"/>
<name>A0ABS6Q008_9PSED</name>
<gene>
    <name evidence="2" type="ORF">KVG95_22345</name>
</gene>